<dbReference type="AlphaFoldDB" id="A0A2N5UDT1"/>
<gene>
    <name evidence="2" type="ORF">PCASD_14439</name>
</gene>
<proteinExistence type="predicted"/>
<organism evidence="2 3">
    <name type="scientific">Puccinia coronata f. sp. avenae</name>
    <dbReference type="NCBI Taxonomy" id="200324"/>
    <lineage>
        <taxon>Eukaryota</taxon>
        <taxon>Fungi</taxon>
        <taxon>Dikarya</taxon>
        <taxon>Basidiomycota</taxon>
        <taxon>Pucciniomycotina</taxon>
        <taxon>Pucciniomycetes</taxon>
        <taxon>Pucciniales</taxon>
        <taxon>Pucciniaceae</taxon>
        <taxon>Puccinia</taxon>
    </lineage>
</organism>
<dbReference type="EMBL" id="PGCI01000170">
    <property type="protein sequence ID" value="PLW35846.1"/>
    <property type="molecule type" value="Genomic_DNA"/>
</dbReference>
<accession>A0A2N5UDT1</accession>
<feature type="chain" id="PRO_5014613643" evidence="1">
    <location>
        <begin position="27"/>
        <end position="343"/>
    </location>
</feature>
<evidence type="ECO:0000256" key="1">
    <source>
        <dbReference type="SAM" id="SignalP"/>
    </source>
</evidence>
<protein>
    <submittedName>
        <fullName evidence="2">Uncharacterized protein</fullName>
    </submittedName>
</protein>
<dbReference type="Proteomes" id="UP000235392">
    <property type="component" value="Unassembled WGS sequence"/>
</dbReference>
<evidence type="ECO:0000313" key="3">
    <source>
        <dbReference type="Proteomes" id="UP000235392"/>
    </source>
</evidence>
<sequence>MKNYSAKSFLSFFICVVICIQHTSHSLSTSHILRKRMGTIVVTGKEALETPEIVEPTINGSKGFRITATNDMKGSTGSHWFSRPRKLDQGELHLDREWSWLTSSKDRLVQVFQRLRRVLSEFPQNLRNFFRNPRVDESVKNDNLFDRNPGLSEAPGLVKADDLIDGKLNRPMETVDSDDPPEGGQIQVDEVKYDNFFDQNPGLLELVEDDESIDEKVDWFMEKFKLNDAPEGGKEESLQLSTEEKVKQIKYYLHKLHIIQDENSENIAQMETTHTELSAKIKPMLLNWNEEMDATAVPAERLSAYQFKSLAHDQKLLEKTLPKDQKYMSALLDKMGREDFLEP</sequence>
<comment type="caution">
    <text evidence="2">The sequence shown here is derived from an EMBL/GenBank/DDBJ whole genome shotgun (WGS) entry which is preliminary data.</text>
</comment>
<reference evidence="2 3" key="1">
    <citation type="submission" date="2017-11" db="EMBL/GenBank/DDBJ databases">
        <title>De novo assembly and phasing of dikaryotic genomes from two isolates of Puccinia coronata f. sp. avenae, the causal agent of oat crown rust.</title>
        <authorList>
            <person name="Miller M.E."/>
            <person name="Zhang Y."/>
            <person name="Omidvar V."/>
            <person name="Sperschneider J."/>
            <person name="Schwessinger B."/>
            <person name="Raley C."/>
            <person name="Palmer J.M."/>
            <person name="Garnica D."/>
            <person name="Upadhyaya N."/>
            <person name="Rathjen J."/>
            <person name="Taylor J.M."/>
            <person name="Park R.F."/>
            <person name="Dodds P.N."/>
            <person name="Hirsch C.D."/>
            <person name="Kianian S.F."/>
            <person name="Figueroa M."/>
        </authorList>
    </citation>
    <scope>NUCLEOTIDE SEQUENCE [LARGE SCALE GENOMIC DNA]</scope>
    <source>
        <strain evidence="2">12SD80</strain>
    </source>
</reference>
<name>A0A2N5UDT1_9BASI</name>
<feature type="signal peptide" evidence="1">
    <location>
        <begin position="1"/>
        <end position="26"/>
    </location>
</feature>
<keyword evidence="1" id="KW-0732">Signal</keyword>
<evidence type="ECO:0000313" key="2">
    <source>
        <dbReference type="EMBL" id="PLW35846.1"/>
    </source>
</evidence>